<dbReference type="InterPro" id="IPR024849">
    <property type="entry name" value="Shootin-1"/>
</dbReference>
<feature type="region of interest" description="Disordered" evidence="2">
    <location>
        <begin position="1"/>
        <end position="39"/>
    </location>
</feature>
<feature type="region of interest" description="Disordered" evidence="2">
    <location>
        <begin position="436"/>
        <end position="548"/>
    </location>
</feature>
<keyword evidence="1" id="KW-0175">Coiled coil</keyword>
<dbReference type="PANTHER" id="PTHR46606">
    <property type="entry name" value="SHOOTIN-1"/>
    <property type="match status" value="1"/>
</dbReference>
<organism evidence="3 4">
    <name type="scientific">Apteryx mantelli</name>
    <name type="common">North Island brown kiwi</name>
    <dbReference type="NCBI Taxonomy" id="2696672"/>
    <lineage>
        <taxon>Eukaryota</taxon>
        <taxon>Metazoa</taxon>
        <taxon>Chordata</taxon>
        <taxon>Craniata</taxon>
        <taxon>Vertebrata</taxon>
        <taxon>Euteleostomi</taxon>
        <taxon>Archelosauria</taxon>
        <taxon>Archosauria</taxon>
        <taxon>Dinosauria</taxon>
        <taxon>Saurischia</taxon>
        <taxon>Theropoda</taxon>
        <taxon>Coelurosauria</taxon>
        <taxon>Aves</taxon>
        <taxon>Palaeognathae</taxon>
        <taxon>Apterygiformes</taxon>
        <taxon>Apterygidae</taxon>
        <taxon>Apteryx</taxon>
    </lineage>
</organism>
<dbReference type="GeneID" id="136992235"/>
<proteinExistence type="predicted"/>
<feature type="region of interest" description="Disordered" evidence="2">
    <location>
        <begin position="342"/>
        <end position="396"/>
    </location>
</feature>
<evidence type="ECO:0000256" key="2">
    <source>
        <dbReference type="SAM" id="MobiDB-lite"/>
    </source>
</evidence>
<dbReference type="PANTHER" id="PTHR46606:SF1">
    <property type="entry name" value="SHOOTIN-1"/>
    <property type="match status" value="1"/>
</dbReference>
<feature type="compositionally biased region" description="Pro residues" evidence="2">
    <location>
        <begin position="349"/>
        <end position="370"/>
    </location>
</feature>
<feature type="coiled-coil region" evidence="1">
    <location>
        <begin position="128"/>
        <end position="183"/>
    </location>
</feature>
<gene>
    <name evidence="4" type="primary">LOC136992235</name>
</gene>
<reference evidence="4" key="1">
    <citation type="submission" date="2025-08" db="UniProtKB">
        <authorList>
            <consortium name="RefSeq"/>
        </authorList>
    </citation>
    <scope>IDENTIFICATION</scope>
    <source>
        <tissue evidence="4">Blood</tissue>
    </source>
</reference>
<evidence type="ECO:0000313" key="4">
    <source>
        <dbReference type="RefSeq" id="XP_067153365.1"/>
    </source>
</evidence>
<feature type="compositionally biased region" description="Acidic residues" evidence="2">
    <location>
        <begin position="18"/>
        <end position="38"/>
    </location>
</feature>
<sequence>MDWAGESVRPLAAILESEGNEAEEEEEEEEDEEAEEEEHLTLIQEMDEAKEKLSEFEQASQALLAELSALETQFEIEKTCRQQAEAYAAQVNQENAKLKRLSLMLPPEEAAGEQDPGPDPAWHYGQQLRDLQERLSRLLAEKKDLAAEVRELQSHNRELQEQLERENGEKQTLRATLDRNQRALKSFKRAESPLSPSPPAASQIVTQDYREAVQQLELEQELRLHAEAFAHQMLVEKKEANRQSSILMQSVGPNAQLLRALEDVGNLTRLLEEAKQEHQRQVKTLEEQLETRPEREELDAARAALAAAEEENGRLRRRLHEAQKQLAELEQKVRALEETLPSRTDPLEPAVPPPPPPPPPPLPPPGPAVPVDPLSAIRQRKGLANGKRGKPDADDVKARAVQEMMDRIKSGVVLRPAKERAPPGQVRRSAAMELRSILGTMRKTSRTPSWRKSSVKGRDSQLDSILQRRRKALDSSASTPASLPGSEPAAAAAGSPAQAPGDGAVRAAPSTRSSQENGDAVRFRPRSAGSLPKNRPTVRLVEGRFKPA</sequence>
<dbReference type="Proteomes" id="UP001652627">
    <property type="component" value="Chromosome 5"/>
</dbReference>
<feature type="region of interest" description="Disordered" evidence="2">
    <location>
        <begin position="105"/>
        <end position="124"/>
    </location>
</feature>
<evidence type="ECO:0000313" key="3">
    <source>
        <dbReference type="Proteomes" id="UP001652627"/>
    </source>
</evidence>
<accession>A0ABM4EKY6</accession>
<keyword evidence="3" id="KW-1185">Reference proteome</keyword>
<feature type="region of interest" description="Disordered" evidence="2">
    <location>
        <begin position="411"/>
        <end position="430"/>
    </location>
</feature>
<protein>
    <submittedName>
        <fullName evidence="4">Shootin-1-like</fullName>
    </submittedName>
</protein>
<name>A0ABM4EKY6_9AVES</name>
<evidence type="ECO:0000256" key="1">
    <source>
        <dbReference type="SAM" id="Coils"/>
    </source>
</evidence>
<feature type="coiled-coil region" evidence="1">
    <location>
        <begin position="257"/>
        <end position="339"/>
    </location>
</feature>
<feature type="compositionally biased region" description="Low complexity" evidence="2">
    <location>
        <begin position="480"/>
        <end position="504"/>
    </location>
</feature>
<dbReference type="RefSeq" id="XP_067153365.1">
    <property type="nucleotide sequence ID" value="XM_067297264.1"/>
</dbReference>